<proteinExistence type="predicted"/>
<accession>A0AAV5WRR7</accession>
<organism evidence="1 2">
    <name type="scientific">Pristionchus fissidentatus</name>
    <dbReference type="NCBI Taxonomy" id="1538716"/>
    <lineage>
        <taxon>Eukaryota</taxon>
        <taxon>Metazoa</taxon>
        <taxon>Ecdysozoa</taxon>
        <taxon>Nematoda</taxon>
        <taxon>Chromadorea</taxon>
        <taxon>Rhabditida</taxon>
        <taxon>Rhabditina</taxon>
        <taxon>Diplogasteromorpha</taxon>
        <taxon>Diplogasteroidea</taxon>
        <taxon>Neodiplogasteridae</taxon>
        <taxon>Pristionchus</taxon>
    </lineage>
</organism>
<sequence length="80" mass="8868">IAACDQSLIRDFNPSQMTYDNNILKCNNENEEIVFRDERTSEVSCDPSGEWSGGSNSGILAHDVIDVECKAKACDQSLIR</sequence>
<comment type="caution">
    <text evidence="1">The sequence shown here is derived from an EMBL/GenBank/DDBJ whole genome shotgun (WGS) entry which is preliminary data.</text>
</comment>
<feature type="non-terminal residue" evidence="1">
    <location>
        <position position="80"/>
    </location>
</feature>
<protein>
    <submittedName>
        <fullName evidence="1">Uncharacterized protein</fullName>
    </submittedName>
</protein>
<gene>
    <name evidence="1" type="ORF">PFISCL1PPCAC_25008</name>
</gene>
<evidence type="ECO:0000313" key="2">
    <source>
        <dbReference type="Proteomes" id="UP001432322"/>
    </source>
</evidence>
<dbReference type="EMBL" id="BTSY01000006">
    <property type="protein sequence ID" value="GMT33711.1"/>
    <property type="molecule type" value="Genomic_DNA"/>
</dbReference>
<name>A0AAV5WRR7_9BILA</name>
<reference evidence="1" key="1">
    <citation type="submission" date="2023-10" db="EMBL/GenBank/DDBJ databases">
        <title>Genome assembly of Pristionchus species.</title>
        <authorList>
            <person name="Yoshida K."/>
            <person name="Sommer R.J."/>
        </authorList>
    </citation>
    <scope>NUCLEOTIDE SEQUENCE</scope>
    <source>
        <strain evidence="1">RS5133</strain>
    </source>
</reference>
<dbReference type="AlphaFoldDB" id="A0AAV5WRR7"/>
<feature type="non-terminal residue" evidence="1">
    <location>
        <position position="1"/>
    </location>
</feature>
<dbReference type="Proteomes" id="UP001432322">
    <property type="component" value="Unassembled WGS sequence"/>
</dbReference>
<evidence type="ECO:0000313" key="1">
    <source>
        <dbReference type="EMBL" id="GMT33711.1"/>
    </source>
</evidence>
<keyword evidence="2" id="KW-1185">Reference proteome</keyword>